<dbReference type="Pfam" id="PF03928">
    <property type="entry name" value="HbpS-like"/>
    <property type="match status" value="1"/>
</dbReference>
<dbReference type="InterPro" id="IPR038084">
    <property type="entry name" value="PduO/GlcC-like_sf"/>
</dbReference>
<name>A0ABW6SCC9_9NOCA</name>
<dbReference type="InterPro" id="IPR052517">
    <property type="entry name" value="GlcG_carb_metab_protein"/>
</dbReference>
<keyword evidence="2" id="KW-1185">Reference proteome</keyword>
<gene>
    <name evidence="1" type="ORF">ACFYXQ_40075</name>
</gene>
<dbReference type="RefSeq" id="WP_040830561.1">
    <property type="nucleotide sequence ID" value="NZ_JBIAQY010000022.1"/>
</dbReference>
<dbReference type="PANTHER" id="PTHR34309:SF10">
    <property type="entry name" value="SLR1406 PROTEIN"/>
    <property type="match status" value="1"/>
</dbReference>
<dbReference type="SUPFAM" id="SSF143744">
    <property type="entry name" value="GlcG-like"/>
    <property type="match status" value="1"/>
</dbReference>
<sequence>MLTLEQASGIADGALAAARGLELRPLAVTVLDLGGNPIVTVRQDNAGILRHDIAHAKAWGCLGMVRGGGGVAAHAERTPIGFTGISAISGGRLAPARGGVLIRDADGNILGAVGVSGDSPDNDEKAGIAGIVNVGLIAGAG</sequence>
<accession>A0ABW6SCC9</accession>
<proteinExistence type="predicted"/>
<dbReference type="InterPro" id="IPR005624">
    <property type="entry name" value="PduO/GlcC-like"/>
</dbReference>
<reference evidence="1 2" key="1">
    <citation type="submission" date="2024-10" db="EMBL/GenBank/DDBJ databases">
        <title>The Natural Products Discovery Center: Release of the First 8490 Sequenced Strains for Exploring Actinobacteria Biosynthetic Diversity.</title>
        <authorList>
            <person name="Kalkreuter E."/>
            <person name="Kautsar S.A."/>
            <person name="Yang D."/>
            <person name="Bader C.D."/>
            <person name="Teijaro C.N."/>
            <person name="Fluegel L."/>
            <person name="Davis C.M."/>
            <person name="Simpson J.R."/>
            <person name="Lauterbach L."/>
            <person name="Steele A.D."/>
            <person name="Gui C."/>
            <person name="Meng S."/>
            <person name="Li G."/>
            <person name="Viehrig K."/>
            <person name="Ye F."/>
            <person name="Su P."/>
            <person name="Kiefer A.F."/>
            <person name="Nichols A."/>
            <person name="Cepeda A.J."/>
            <person name="Yan W."/>
            <person name="Fan B."/>
            <person name="Jiang Y."/>
            <person name="Adhikari A."/>
            <person name="Zheng C.-J."/>
            <person name="Schuster L."/>
            <person name="Cowan T.M."/>
            <person name="Smanski M.J."/>
            <person name="Chevrette M.G."/>
            <person name="De Carvalho L.P.S."/>
            <person name="Shen B."/>
        </authorList>
    </citation>
    <scope>NUCLEOTIDE SEQUENCE [LARGE SCALE GENOMIC DNA]</scope>
    <source>
        <strain evidence="1 2">NPDC002593</strain>
    </source>
</reference>
<evidence type="ECO:0000313" key="1">
    <source>
        <dbReference type="EMBL" id="MFF3573967.1"/>
    </source>
</evidence>
<dbReference type="Proteomes" id="UP001601992">
    <property type="component" value="Unassembled WGS sequence"/>
</dbReference>
<dbReference type="Gene3D" id="3.30.450.150">
    <property type="entry name" value="Haem-degrading domain"/>
    <property type="match status" value="1"/>
</dbReference>
<dbReference type="EMBL" id="JBIAQY010000022">
    <property type="protein sequence ID" value="MFF3573967.1"/>
    <property type="molecule type" value="Genomic_DNA"/>
</dbReference>
<evidence type="ECO:0000313" key="2">
    <source>
        <dbReference type="Proteomes" id="UP001601992"/>
    </source>
</evidence>
<dbReference type="PANTHER" id="PTHR34309">
    <property type="entry name" value="SLR1406 PROTEIN"/>
    <property type="match status" value="1"/>
</dbReference>
<protein>
    <submittedName>
        <fullName evidence="1">Heme-binding protein</fullName>
    </submittedName>
</protein>
<comment type="caution">
    <text evidence="1">The sequence shown here is derived from an EMBL/GenBank/DDBJ whole genome shotgun (WGS) entry which is preliminary data.</text>
</comment>
<organism evidence="1 2">
    <name type="scientific">Nocardia jiangxiensis</name>
    <dbReference type="NCBI Taxonomy" id="282685"/>
    <lineage>
        <taxon>Bacteria</taxon>
        <taxon>Bacillati</taxon>
        <taxon>Actinomycetota</taxon>
        <taxon>Actinomycetes</taxon>
        <taxon>Mycobacteriales</taxon>
        <taxon>Nocardiaceae</taxon>
        <taxon>Nocardia</taxon>
    </lineage>
</organism>